<dbReference type="Proteomes" id="UP000664073">
    <property type="component" value="Unassembled WGS sequence"/>
</dbReference>
<evidence type="ECO:0000313" key="2">
    <source>
        <dbReference type="Proteomes" id="UP000664073"/>
    </source>
</evidence>
<evidence type="ECO:0000313" key="1">
    <source>
        <dbReference type="EMBL" id="MBO1325449.1"/>
    </source>
</evidence>
<dbReference type="AlphaFoldDB" id="A0A939KQI6"/>
<gene>
    <name evidence="1" type="ORF">J2D77_09840</name>
</gene>
<dbReference type="Pfam" id="PF13318">
    <property type="entry name" value="AtzG-like"/>
    <property type="match status" value="1"/>
</dbReference>
<reference evidence="1" key="1">
    <citation type="submission" date="2021-03" db="EMBL/GenBank/DDBJ databases">
        <title>The complete genome sequence of Acetobacter sp. TBRC 12339.</title>
        <authorList>
            <person name="Charoenyingcharoen P."/>
            <person name="Yukphan P."/>
        </authorList>
    </citation>
    <scope>NUCLEOTIDE SEQUENCE</scope>
    <source>
        <strain evidence="1">TBRC 12339</strain>
    </source>
</reference>
<dbReference type="EMBL" id="JAFVMH010000004">
    <property type="protein sequence ID" value="MBO1325449.1"/>
    <property type="molecule type" value="Genomic_DNA"/>
</dbReference>
<protein>
    <submittedName>
        <fullName evidence="1">DUF4089 domain-containing protein</fullName>
    </submittedName>
</protein>
<name>A0A939KQI6_9PROT</name>
<comment type="caution">
    <text evidence="1">The sequence shown here is derived from an EMBL/GenBank/DDBJ whole genome shotgun (WGS) entry which is preliminary data.</text>
</comment>
<keyword evidence="2" id="KW-1185">Reference proteome</keyword>
<accession>A0A939KQI6</accession>
<sequence length="70" mass="7192">MPANILPAEAVPKDATLALVQARAAALGLVLPEACLPGIVSNTDLLGHYTALLEQVALPDLCEPAGEYTP</sequence>
<organism evidence="1 2">
    <name type="scientific">Acetobacter garciniae</name>
    <dbReference type="NCBI Taxonomy" id="2817435"/>
    <lineage>
        <taxon>Bacteria</taxon>
        <taxon>Pseudomonadati</taxon>
        <taxon>Pseudomonadota</taxon>
        <taxon>Alphaproteobacteria</taxon>
        <taxon>Acetobacterales</taxon>
        <taxon>Acetobacteraceae</taxon>
        <taxon>Acetobacter</taxon>
    </lineage>
</organism>
<dbReference type="InterPro" id="IPR025148">
    <property type="entry name" value="AtzG-like"/>
</dbReference>
<proteinExistence type="predicted"/>